<feature type="chain" id="PRO_5046220651" description="Secretion system C-terminal sorting domain-containing protein" evidence="1">
    <location>
        <begin position="35"/>
        <end position="1508"/>
    </location>
</feature>
<dbReference type="RefSeq" id="WP_345237445.1">
    <property type="nucleotide sequence ID" value="NZ_BAABGZ010000073.1"/>
</dbReference>
<evidence type="ECO:0000256" key="1">
    <source>
        <dbReference type="SAM" id="SignalP"/>
    </source>
</evidence>
<sequence>MKQILKKMLRRACTVYAALVPALLAVAPASPALAQPTVLNGPTGSGSFGTYVAGLFNGNYVVTDPFFDLGGVPDVGAVYLYRGSDNTLISRLTGSTANDRVGSGFVGIFQDGSYVVCSPNWSNGGTASVGAVTWCNGTTGVAGAVSAANSLVGATANDQVGSAGFRQLPNGNYVVGSPNWSNGSNANAGAVTWCSSTGSTVGPVSAANSLVGSTANDRVGTSSAFGGIVPLTNDSYVVLSPNWTNTGRASAGAVTWCSSTGSTVGPVSAANSLVGSTANDQIGGTGFNSVVALTNGNYVVGSANWDNGAVVNAGAATWGNGTGGTVGPVSAANSLVGTTANDGVGSKISALNNGNYVVGSSAWDNGAIVNAGAVTWGSGTGGTVGPVSAANSLVGSSTNDSVGLTGGIGITTLTNGNYLAVSTSWDNGALADAGAVTWCNGTGGTVGPVSAANSLVGTRAGDQVGRGGVAALTNGNYVVGSGSWDNGTVVDAGAATWGNGASGIVGPITAANSLVGTTANDQVGTVGGTGITALSNGNYVVSSPNWDNGSVVNVGAATWGNGATGLTGVVSTANSLVGTTANDQVSGGSFGSVMALYNGNYVVSSINWDNGSVVNAGAATWCNGATGLTGVVNAANSLVGSSANDQVGSRLTALLDGDYIVGSPSWTNGSVMGAGAATGARGTGGTVGAVSAANSLVGSTANDGIGGGFALMSSRASVMYVSADWDNGSLVNAGAITQVYSNGSTVGPVTSCNSILGGVAGAGNSLVWITRSGTVIGGLPSENKVQVGVGAPEAPTGAASQSFAPGATVANLVATGTNVQFFATPAGGTALASSTALVNGTTYYAGQTGNGCASPRLAITVTLTSAPVDLVVSTGTPGTPYVIGGGTYNSITVTGTGRGQFTGPVTVTSSVVVQDGGRLDLNCQPLTGAASFTLASGATLVICDAAGITGTGSSGAVQVSGARSFSNDASYVYSGTAAQVTGNGLPATVRNLSTTNSFPLTLSQPVAVRQALTLEAAGNLSTSGQALTLLSNATGTALLANLGTGTVQGSVTVQRYLDPSSNAGPGYRHLAAPAAGQTLTSLGSGGTAPVLNPAYNTAATPGTVTPFPSVYRYDQSRLATSPATSVSAFDKGWLSPSLTSEAMQPGSQGYTVMLPGAQTLSFTGALVQSSSTLPLSRASGATAADAGWNFIGNPYASPLDFSTVGAGQRVNMDAAFYTFESSSQYGGQYRSYVNGIGNPLVGTAQAFFVRVSAGQTSGSLTFTNANRVTDYAQQAPVRRGAPDTRPQLTLRLAGAGQPADALTVYSEAGASAGFDSAFDAAKLPNTTGLNLAALAASGEPLSVQGVAAFNATVPLQVSVPAAGRYTFTAAALANLPAGTRAELVDNLTGTRTVLTEGVGYGFTMAGSTAPGRFWLNLTPAAAPLGTAAALEAQVLTYPNPSQGLLTVLRPAATKVTTAVLLNSLGQQVRHLALPTAETVVDLRGLAAGVYTLRLTLDGQPVSKRVVVE</sequence>
<dbReference type="EMBL" id="BAABGZ010000073">
    <property type="protein sequence ID" value="GAA4365249.1"/>
    <property type="molecule type" value="Genomic_DNA"/>
</dbReference>
<dbReference type="Pfam" id="PF18888">
    <property type="entry name" value="DUF5650"/>
    <property type="match status" value="12"/>
</dbReference>
<keyword evidence="4" id="KW-1185">Reference proteome</keyword>
<organism evidence="3 4">
    <name type="scientific">Hymenobacter saemangeumensis</name>
    <dbReference type="NCBI Taxonomy" id="1084522"/>
    <lineage>
        <taxon>Bacteria</taxon>
        <taxon>Pseudomonadati</taxon>
        <taxon>Bacteroidota</taxon>
        <taxon>Cytophagia</taxon>
        <taxon>Cytophagales</taxon>
        <taxon>Hymenobacteraceae</taxon>
        <taxon>Hymenobacter</taxon>
    </lineage>
</organism>
<gene>
    <name evidence="3" type="ORF">GCM10023185_35400</name>
</gene>
<dbReference type="NCBIfam" id="TIGR04183">
    <property type="entry name" value="Por_Secre_tail"/>
    <property type="match status" value="1"/>
</dbReference>
<dbReference type="Pfam" id="PF18962">
    <property type="entry name" value="Por_Secre_tail"/>
    <property type="match status" value="1"/>
</dbReference>
<proteinExistence type="predicted"/>
<feature type="signal peptide" evidence="1">
    <location>
        <begin position="1"/>
        <end position="34"/>
    </location>
</feature>
<dbReference type="InterPro" id="IPR043710">
    <property type="entry name" value="DUF5650"/>
</dbReference>
<reference evidence="4" key="1">
    <citation type="journal article" date="2019" name="Int. J. Syst. Evol. Microbiol.">
        <title>The Global Catalogue of Microorganisms (GCM) 10K type strain sequencing project: providing services to taxonomists for standard genome sequencing and annotation.</title>
        <authorList>
            <consortium name="The Broad Institute Genomics Platform"/>
            <consortium name="The Broad Institute Genome Sequencing Center for Infectious Disease"/>
            <person name="Wu L."/>
            <person name="Ma J."/>
        </authorList>
    </citation>
    <scope>NUCLEOTIDE SEQUENCE [LARGE SCALE GENOMIC DNA]</scope>
    <source>
        <strain evidence="4">JCM 17923</strain>
    </source>
</reference>
<dbReference type="InterPro" id="IPR026444">
    <property type="entry name" value="Secre_tail"/>
</dbReference>
<name>A0ABP8IQ44_9BACT</name>
<evidence type="ECO:0000259" key="2">
    <source>
        <dbReference type="Pfam" id="PF18962"/>
    </source>
</evidence>
<keyword evidence="1" id="KW-0732">Signal</keyword>
<evidence type="ECO:0000313" key="4">
    <source>
        <dbReference type="Proteomes" id="UP001501153"/>
    </source>
</evidence>
<protein>
    <recommendedName>
        <fullName evidence="2">Secretion system C-terminal sorting domain-containing protein</fullName>
    </recommendedName>
</protein>
<evidence type="ECO:0000313" key="3">
    <source>
        <dbReference type="EMBL" id="GAA4365249.1"/>
    </source>
</evidence>
<comment type="caution">
    <text evidence="3">The sequence shown here is derived from an EMBL/GenBank/DDBJ whole genome shotgun (WGS) entry which is preliminary data.</text>
</comment>
<feature type="domain" description="Secretion system C-terminal sorting" evidence="2">
    <location>
        <begin position="1437"/>
        <end position="1507"/>
    </location>
</feature>
<dbReference type="Proteomes" id="UP001501153">
    <property type="component" value="Unassembled WGS sequence"/>
</dbReference>
<accession>A0ABP8IQ44</accession>